<protein>
    <submittedName>
        <fullName evidence="2">Uncharacterized protein</fullName>
    </submittedName>
</protein>
<evidence type="ECO:0000313" key="3">
    <source>
        <dbReference type="Proteomes" id="UP001050691"/>
    </source>
</evidence>
<dbReference type="Proteomes" id="UP001050691">
    <property type="component" value="Unassembled WGS sequence"/>
</dbReference>
<gene>
    <name evidence="2" type="ORF">Clacol_004514</name>
</gene>
<comment type="caution">
    <text evidence="2">The sequence shown here is derived from an EMBL/GenBank/DDBJ whole genome shotgun (WGS) entry which is preliminary data.</text>
</comment>
<dbReference type="AlphaFoldDB" id="A0AAV5ACB3"/>
<name>A0AAV5ACB3_9AGAM</name>
<evidence type="ECO:0000313" key="2">
    <source>
        <dbReference type="EMBL" id="GJJ10288.1"/>
    </source>
</evidence>
<evidence type="ECO:0000256" key="1">
    <source>
        <dbReference type="SAM" id="MobiDB-lite"/>
    </source>
</evidence>
<accession>A0AAV5ACB3</accession>
<organism evidence="2 3">
    <name type="scientific">Clathrus columnatus</name>
    <dbReference type="NCBI Taxonomy" id="1419009"/>
    <lineage>
        <taxon>Eukaryota</taxon>
        <taxon>Fungi</taxon>
        <taxon>Dikarya</taxon>
        <taxon>Basidiomycota</taxon>
        <taxon>Agaricomycotina</taxon>
        <taxon>Agaricomycetes</taxon>
        <taxon>Phallomycetidae</taxon>
        <taxon>Phallales</taxon>
        <taxon>Clathraceae</taxon>
        <taxon>Clathrus</taxon>
    </lineage>
</organism>
<dbReference type="EMBL" id="BPWL01000005">
    <property type="protein sequence ID" value="GJJ10288.1"/>
    <property type="molecule type" value="Genomic_DNA"/>
</dbReference>
<reference evidence="2" key="1">
    <citation type="submission" date="2021-10" db="EMBL/GenBank/DDBJ databases">
        <title>De novo Genome Assembly of Clathrus columnatus (Basidiomycota, Fungi) Using Illumina and Nanopore Sequence Data.</title>
        <authorList>
            <person name="Ogiso-Tanaka E."/>
            <person name="Itagaki H."/>
            <person name="Hosoya T."/>
            <person name="Hosaka K."/>
        </authorList>
    </citation>
    <scope>NUCLEOTIDE SEQUENCE</scope>
    <source>
        <strain evidence="2">MO-923</strain>
    </source>
</reference>
<sequence length="123" mass="13679">MKTAESPPSDAWGGGSQTDEILSEKIDEEQLLENLMQINEFEERSEPGDRVSATLQKIRKHLICTLCRQMLQNPQLYVNSRSPLVLSFEPSTSFVIFSVVTLRAIGASTQSLYDGAPMIDTDS</sequence>
<proteinExistence type="predicted"/>
<keyword evidence="3" id="KW-1185">Reference proteome</keyword>
<feature type="region of interest" description="Disordered" evidence="1">
    <location>
        <begin position="1"/>
        <end position="20"/>
    </location>
</feature>